<evidence type="ECO:0000313" key="2">
    <source>
        <dbReference type="EMBL" id="GAA2678513.1"/>
    </source>
</evidence>
<protein>
    <recommendedName>
        <fullName evidence="4">DUF4337 domain-containing protein</fullName>
    </recommendedName>
</protein>
<keyword evidence="1" id="KW-1133">Transmembrane helix</keyword>
<accession>A0ABN3SJ79</accession>
<keyword evidence="1" id="KW-0472">Membrane</keyword>
<evidence type="ECO:0008006" key="4">
    <source>
        <dbReference type="Google" id="ProtNLM"/>
    </source>
</evidence>
<name>A0ABN3SJ79_9ACTN</name>
<sequence length="51" mass="5521">MVVLGIILLIIGFLTGIAILWTIGIILLVIGAVLWLLGTLGHAIGGRRHYW</sequence>
<keyword evidence="3" id="KW-1185">Reference proteome</keyword>
<dbReference type="Pfam" id="PF19626">
    <property type="entry name" value="DUF6131"/>
    <property type="match status" value="1"/>
</dbReference>
<dbReference type="Proteomes" id="UP001500994">
    <property type="component" value="Unassembled WGS sequence"/>
</dbReference>
<dbReference type="EMBL" id="BAAARK010000023">
    <property type="protein sequence ID" value="GAA2678513.1"/>
    <property type="molecule type" value="Genomic_DNA"/>
</dbReference>
<organism evidence="2 3">
    <name type="scientific">Streptomyces lunalinharesii</name>
    <dbReference type="NCBI Taxonomy" id="333384"/>
    <lineage>
        <taxon>Bacteria</taxon>
        <taxon>Bacillati</taxon>
        <taxon>Actinomycetota</taxon>
        <taxon>Actinomycetes</taxon>
        <taxon>Kitasatosporales</taxon>
        <taxon>Streptomycetaceae</taxon>
        <taxon>Streptomyces</taxon>
    </lineage>
</organism>
<feature type="transmembrane region" description="Helical" evidence="1">
    <location>
        <begin position="6"/>
        <end position="38"/>
    </location>
</feature>
<gene>
    <name evidence="2" type="ORF">GCM10009864_58010</name>
</gene>
<dbReference type="RefSeq" id="WP_344581491.1">
    <property type="nucleotide sequence ID" value="NZ_BAAARK010000023.1"/>
</dbReference>
<reference evidence="2 3" key="1">
    <citation type="journal article" date="2019" name="Int. J. Syst. Evol. Microbiol.">
        <title>The Global Catalogue of Microorganisms (GCM) 10K type strain sequencing project: providing services to taxonomists for standard genome sequencing and annotation.</title>
        <authorList>
            <consortium name="The Broad Institute Genomics Platform"/>
            <consortium name="The Broad Institute Genome Sequencing Center for Infectious Disease"/>
            <person name="Wu L."/>
            <person name="Ma J."/>
        </authorList>
    </citation>
    <scope>NUCLEOTIDE SEQUENCE [LARGE SCALE GENOMIC DNA]</scope>
    <source>
        <strain evidence="2 3">JCM 16374</strain>
    </source>
</reference>
<dbReference type="InterPro" id="IPR046134">
    <property type="entry name" value="DUF6131"/>
</dbReference>
<evidence type="ECO:0000313" key="3">
    <source>
        <dbReference type="Proteomes" id="UP001500994"/>
    </source>
</evidence>
<proteinExistence type="predicted"/>
<comment type="caution">
    <text evidence="2">The sequence shown here is derived from an EMBL/GenBank/DDBJ whole genome shotgun (WGS) entry which is preliminary data.</text>
</comment>
<evidence type="ECO:0000256" key="1">
    <source>
        <dbReference type="SAM" id="Phobius"/>
    </source>
</evidence>
<keyword evidence="1" id="KW-0812">Transmembrane</keyword>